<sequence>MALTTIECKGVVKGKVAGKVLFSRKPLSFIGGVDPETGIIQDPLSDQYGQSMADKILVFPFGKGSSGAGLVLLELARVGKAPKALVNLRTNTVLLTGPLVMREFYKKEMPVVCVNEAGMEILSQAGEATVDSTAGEITLTA</sequence>
<dbReference type="Gene3D" id="3.50.30.10">
    <property type="entry name" value="Phosphohistidine domain"/>
    <property type="match status" value="1"/>
</dbReference>
<dbReference type="RefSeq" id="WP_281763052.1">
    <property type="nucleotide sequence ID" value="NZ_AP026709.1"/>
</dbReference>
<dbReference type="PANTHER" id="PTHR36577:SF3">
    <property type="entry name" value="DUF521 DOMAIN PROTEIN (AFU_ORTHOLOGUE AFUA_6G00490)"/>
    <property type="match status" value="1"/>
</dbReference>
<protein>
    <recommendedName>
        <fullName evidence="2">Phosphomevalonate dehydratase small subunit-like domain-containing protein</fullName>
    </recommendedName>
</protein>
<gene>
    <name evidence="3" type="ORF">SYK_15530</name>
</gene>
<evidence type="ECO:0000259" key="2">
    <source>
        <dbReference type="Pfam" id="PF01989"/>
    </source>
</evidence>
<dbReference type="Proteomes" id="UP001317742">
    <property type="component" value="Chromosome"/>
</dbReference>
<evidence type="ECO:0000313" key="4">
    <source>
        <dbReference type="Proteomes" id="UP001317742"/>
    </source>
</evidence>
<proteinExistence type="predicted"/>
<reference evidence="3 4" key="1">
    <citation type="submission" date="2022-08" db="EMBL/GenBank/DDBJ databases">
        <title>Genome Sequence of the sulphate-reducing bacterium, Pseudodesulfovibrio sp. SYK.</title>
        <authorList>
            <person name="Kondo R."/>
            <person name="Kataoka T."/>
        </authorList>
    </citation>
    <scope>NUCLEOTIDE SEQUENCE [LARGE SCALE GENOMIC DNA]</scope>
    <source>
        <strain evidence="3 4">SYK</strain>
    </source>
</reference>
<keyword evidence="1" id="KW-0456">Lyase</keyword>
<evidence type="ECO:0000256" key="1">
    <source>
        <dbReference type="ARBA" id="ARBA00023239"/>
    </source>
</evidence>
<accession>A0ABM8B078</accession>
<organism evidence="3 4">
    <name type="scientific">Pseudodesulfovibrio nedwellii</name>
    <dbReference type="NCBI Taxonomy" id="2973072"/>
    <lineage>
        <taxon>Bacteria</taxon>
        <taxon>Pseudomonadati</taxon>
        <taxon>Thermodesulfobacteriota</taxon>
        <taxon>Desulfovibrionia</taxon>
        <taxon>Desulfovibrionales</taxon>
        <taxon>Desulfovibrionaceae</taxon>
    </lineage>
</organism>
<dbReference type="Pfam" id="PF01989">
    <property type="entry name" value="AcnX_swivel_put"/>
    <property type="match status" value="1"/>
</dbReference>
<dbReference type="InterPro" id="IPR002840">
    <property type="entry name" value="PMDh-S-like_dom"/>
</dbReference>
<evidence type="ECO:0000313" key="3">
    <source>
        <dbReference type="EMBL" id="BDQ37193.1"/>
    </source>
</evidence>
<dbReference type="CDD" id="cd01356">
    <property type="entry name" value="AcnX_swivel"/>
    <property type="match status" value="1"/>
</dbReference>
<keyword evidence="4" id="KW-1185">Reference proteome</keyword>
<feature type="domain" description="Phosphomevalonate dehydratase small subunit-like" evidence="2">
    <location>
        <begin position="27"/>
        <end position="110"/>
    </location>
</feature>
<dbReference type="PANTHER" id="PTHR36577">
    <property type="entry name" value="DUF521 DOMAIN PROTEIN (AFU_ORTHOLOGUE AFUA_6G00490)"/>
    <property type="match status" value="1"/>
</dbReference>
<dbReference type="EMBL" id="AP026709">
    <property type="protein sequence ID" value="BDQ37193.1"/>
    <property type="molecule type" value="Genomic_DNA"/>
</dbReference>
<dbReference type="SUPFAM" id="SSF52016">
    <property type="entry name" value="LeuD/IlvD-like"/>
    <property type="match status" value="1"/>
</dbReference>
<name>A0ABM8B078_9BACT</name>